<organism evidence="3 4">
    <name type="scientific">Neocucurbitaria cava</name>
    <dbReference type="NCBI Taxonomy" id="798079"/>
    <lineage>
        <taxon>Eukaryota</taxon>
        <taxon>Fungi</taxon>
        <taxon>Dikarya</taxon>
        <taxon>Ascomycota</taxon>
        <taxon>Pezizomycotina</taxon>
        <taxon>Dothideomycetes</taxon>
        <taxon>Pleosporomycetidae</taxon>
        <taxon>Pleosporales</taxon>
        <taxon>Pleosporineae</taxon>
        <taxon>Cucurbitariaceae</taxon>
        <taxon>Neocucurbitaria</taxon>
    </lineage>
</organism>
<proteinExistence type="predicted"/>
<dbReference type="AlphaFoldDB" id="A0A9W8Y234"/>
<comment type="caution">
    <text evidence="3">The sequence shown here is derived from an EMBL/GenBank/DDBJ whole genome shotgun (WGS) entry which is preliminary data.</text>
</comment>
<dbReference type="EMBL" id="JAPEUY010000016">
    <property type="protein sequence ID" value="KAJ4365154.1"/>
    <property type="molecule type" value="Genomic_DNA"/>
</dbReference>
<protein>
    <submittedName>
        <fullName evidence="3">Uncharacterized protein</fullName>
    </submittedName>
</protein>
<evidence type="ECO:0000256" key="1">
    <source>
        <dbReference type="SAM" id="MobiDB-lite"/>
    </source>
</evidence>
<keyword evidence="2" id="KW-0472">Membrane</keyword>
<feature type="transmembrane region" description="Helical" evidence="2">
    <location>
        <begin position="46"/>
        <end position="65"/>
    </location>
</feature>
<feature type="transmembrane region" description="Helical" evidence="2">
    <location>
        <begin position="179"/>
        <end position="198"/>
    </location>
</feature>
<reference evidence="3" key="1">
    <citation type="submission" date="2022-10" db="EMBL/GenBank/DDBJ databases">
        <title>Tapping the CABI collections for fungal endophytes: first genome assemblies for Collariella, Neodidymelliopsis, Ascochyta clinopodiicola, Didymella pomorum, Didymosphaeria variabile, Neocosmospora piperis and Neocucurbitaria cava.</title>
        <authorList>
            <person name="Hill R."/>
        </authorList>
    </citation>
    <scope>NUCLEOTIDE SEQUENCE</scope>
    <source>
        <strain evidence="3">IMI 356814</strain>
    </source>
</reference>
<feature type="transmembrane region" description="Helical" evidence="2">
    <location>
        <begin position="74"/>
        <end position="94"/>
    </location>
</feature>
<accession>A0A9W8Y234</accession>
<sequence length="224" mass="24413">MAAQRLRKTFKYPSESDDEDAVEAGMDEQDQAQLLSMLSTHDTSATHTYTLLLLILPLAPIPLYLPRLLSPSTILPSVVAIASLLATAYTLYFLPLPPVEPELDDPQKNNGKGKGKAKMGASNVPPWEKQAAKSGRRTVPYLSDEVADLLAEYVVTVNRAVCGALALFELWQGRAWSEGVMIGGGYLPGLICMIILYARTELRIIDMDELERLKAGAPANGKQS</sequence>
<feature type="region of interest" description="Disordered" evidence="1">
    <location>
        <begin position="102"/>
        <end position="129"/>
    </location>
</feature>
<keyword evidence="4" id="KW-1185">Reference proteome</keyword>
<keyword evidence="2" id="KW-1133">Transmembrane helix</keyword>
<evidence type="ECO:0000256" key="2">
    <source>
        <dbReference type="SAM" id="Phobius"/>
    </source>
</evidence>
<gene>
    <name evidence="3" type="ORF">N0V83_008772</name>
</gene>
<evidence type="ECO:0000313" key="4">
    <source>
        <dbReference type="Proteomes" id="UP001140560"/>
    </source>
</evidence>
<evidence type="ECO:0000313" key="3">
    <source>
        <dbReference type="EMBL" id="KAJ4365154.1"/>
    </source>
</evidence>
<dbReference type="OrthoDB" id="3358048at2759"/>
<name>A0A9W8Y234_9PLEO</name>
<keyword evidence="2" id="KW-0812">Transmembrane</keyword>
<dbReference type="Proteomes" id="UP001140560">
    <property type="component" value="Unassembled WGS sequence"/>
</dbReference>